<protein>
    <submittedName>
        <fullName evidence="1">Xylose isomerase</fullName>
    </submittedName>
</protein>
<dbReference type="GO" id="GO:0016853">
    <property type="term" value="F:isomerase activity"/>
    <property type="evidence" value="ECO:0007669"/>
    <property type="project" value="UniProtKB-KW"/>
</dbReference>
<gene>
    <name evidence="1" type="ORF">Aco03nite_065640</name>
</gene>
<keyword evidence="1" id="KW-0413">Isomerase</keyword>
<dbReference type="EMBL" id="BOMG01000082">
    <property type="protein sequence ID" value="GID58160.1"/>
    <property type="molecule type" value="Genomic_DNA"/>
</dbReference>
<organism evidence="1 2">
    <name type="scientific">Actinoplanes couchii</name>
    <dbReference type="NCBI Taxonomy" id="403638"/>
    <lineage>
        <taxon>Bacteria</taxon>
        <taxon>Bacillati</taxon>
        <taxon>Actinomycetota</taxon>
        <taxon>Actinomycetes</taxon>
        <taxon>Micromonosporales</taxon>
        <taxon>Micromonosporaceae</taxon>
        <taxon>Actinoplanes</taxon>
    </lineage>
</organism>
<dbReference type="Gene3D" id="3.20.20.150">
    <property type="entry name" value="Divalent-metal-dependent TIM barrel enzymes"/>
    <property type="match status" value="1"/>
</dbReference>
<evidence type="ECO:0000313" key="1">
    <source>
        <dbReference type="EMBL" id="GID58160.1"/>
    </source>
</evidence>
<name>A0ABQ3XI44_9ACTN</name>
<reference evidence="1 2" key="1">
    <citation type="submission" date="2021-01" db="EMBL/GenBank/DDBJ databases">
        <title>Whole genome shotgun sequence of Actinoplanes couchii NBRC 106145.</title>
        <authorList>
            <person name="Komaki H."/>
            <person name="Tamura T."/>
        </authorList>
    </citation>
    <scope>NUCLEOTIDE SEQUENCE [LARGE SCALE GENOMIC DNA]</scope>
    <source>
        <strain evidence="1 2">NBRC 106145</strain>
    </source>
</reference>
<evidence type="ECO:0000313" key="2">
    <source>
        <dbReference type="Proteomes" id="UP000612282"/>
    </source>
</evidence>
<accession>A0ABQ3XI44</accession>
<comment type="caution">
    <text evidence="1">The sequence shown here is derived from an EMBL/GenBank/DDBJ whole genome shotgun (WGS) entry which is preliminary data.</text>
</comment>
<keyword evidence="2" id="KW-1185">Reference proteome</keyword>
<dbReference type="SUPFAM" id="SSF51658">
    <property type="entry name" value="Xylose isomerase-like"/>
    <property type="match status" value="1"/>
</dbReference>
<proteinExistence type="predicted"/>
<sequence>MSLTGHTSLRFVQSLWAMEDLPWRGDRFWTLEEQLGQLVEAGYHGYAVDLGASKAPTATDLTAAAAGTGLTATVMAFVPDEKTLGDALRYAATIGAADLVLCAQHHTLDLDEAVALTTRWHGIAAAEGVRLELETHRNTMTNDMRFTAALAERLPGQIELAIDLSHYVVGAEIPSTPTAEIEGQVAALLRRGGSVQGRVASRCQVQLPLHHGSSEPWIALARRWWRDAFTQILRRRPGTDVVFLTELGTAPYAMTDAAGVQVSDRWDEARLLREWAAEEFTQALKESAR</sequence>
<dbReference type="InterPro" id="IPR036237">
    <property type="entry name" value="Xyl_isomerase-like_sf"/>
</dbReference>
<dbReference type="Proteomes" id="UP000612282">
    <property type="component" value="Unassembled WGS sequence"/>
</dbReference>